<evidence type="ECO:0008006" key="4">
    <source>
        <dbReference type="Google" id="ProtNLM"/>
    </source>
</evidence>
<comment type="caution">
    <text evidence="2">The sequence shown here is derived from an EMBL/GenBank/DDBJ whole genome shotgun (WGS) entry which is preliminary data.</text>
</comment>
<accession>A0AAX6MRQ8</accession>
<feature type="compositionally biased region" description="Acidic residues" evidence="1">
    <location>
        <begin position="528"/>
        <end position="543"/>
    </location>
</feature>
<gene>
    <name evidence="2" type="ORF">Daesc_002984</name>
</gene>
<organism evidence="2 3">
    <name type="scientific">Daldinia eschscholtzii</name>
    <dbReference type="NCBI Taxonomy" id="292717"/>
    <lineage>
        <taxon>Eukaryota</taxon>
        <taxon>Fungi</taxon>
        <taxon>Dikarya</taxon>
        <taxon>Ascomycota</taxon>
        <taxon>Pezizomycotina</taxon>
        <taxon>Sordariomycetes</taxon>
        <taxon>Xylariomycetidae</taxon>
        <taxon>Xylariales</taxon>
        <taxon>Hypoxylaceae</taxon>
        <taxon>Daldinia</taxon>
    </lineage>
</organism>
<proteinExistence type="predicted"/>
<evidence type="ECO:0000313" key="2">
    <source>
        <dbReference type="EMBL" id="KAK6955350.1"/>
    </source>
</evidence>
<dbReference type="EMBL" id="JBANMG010000003">
    <property type="protein sequence ID" value="KAK6955350.1"/>
    <property type="molecule type" value="Genomic_DNA"/>
</dbReference>
<protein>
    <recommendedName>
        <fullName evidence="4">F-box domain-containing protein</fullName>
    </recommendedName>
</protein>
<reference evidence="2 3" key="1">
    <citation type="journal article" date="2024" name="Front Chem Biol">
        <title>Unveiling the potential of Daldinia eschscholtzii MFLUCC 19-0629 through bioactivity and bioinformatics studies for enhanced sustainable agriculture production.</title>
        <authorList>
            <person name="Brooks S."/>
            <person name="Weaver J.A."/>
            <person name="Klomchit A."/>
            <person name="Alharthi S.A."/>
            <person name="Onlamun T."/>
            <person name="Nurani R."/>
            <person name="Vong T.K."/>
            <person name="Alberti F."/>
            <person name="Greco C."/>
        </authorList>
    </citation>
    <scope>NUCLEOTIDE SEQUENCE [LARGE SCALE GENOMIC DNA]</scope>
    <source>
        <strain evidence="2">MFLUCC 19-0629</strain>
    </source>
</reference>
<keyword evidence="3" id="KW-1185">Reference proteome</keyword>
<dbReference type="AlphaFoldDB" id="A0AAX6MRQ8"/>
<evidence type="ECO:0000256" key="1">
    <source>
        <dbReference type="SAM" id="MobiDB-lite"/>
    </source>
</evidence>
<feature type="region of interest" description="Disordered" evidence="1">
    <location>
        <begin position="514"/>
        <end position="543"/>
    </location>
</feature>
<sequence length="543" mass="63820">MSITPVKRVMFEENFHPSAAEMRTNIFYRFPVEISCIIYASLGDIEDCKDLSATCKRARAILCKYEPLIAREWMRIILPAPVHRLGIMTVASLKYDKTTAGDFMKKYIGYRKNCPELPYGLKQASNLQDLVSAAEEVMTLQIRVDLEKPKPEGIMRPNTYAGRYPSGTATRTEYLRALRACFILEIARNLFYDSNGDFDRGTEDGSRPQFEKDLHEIYWMSFSRLEVNAAHLMADCYETCLFDILRLTPEECDCVTPEEINDLGCLSERDHPAARLFSLKTGVVQLLKWHTPATSGEDYQEEDEDEDEYEYCEDCEDEDQPDCEKCNRPVYRRRRPEVCPFDSYVPHDMYDKFEKKLQKHGFYQRFDEFLRDETFPFAETLFQPDPNAINPFDWDALSKAWAEKTIGKYYDGERPRNSFICQGLWDQETLDCWEIELLKGEKVSWRSPRDLNEVKYETVEYPSDYEDMDDFDNESDYEDALDRRAELYRDWKESWSWDMSFKDYARNNRYEADRHRSGMGWDDGYIPSEDEDGDDDGDESDDN</sequence>
<dbReference type="Proteomes" id="UP001369815">
    <property type="component" value="Unassembled WGS sequence"/>
</dbReference>
<evidence type="ECO:0000313" key="3">
    <source>
        <dbReference type="Proteomes" id="UP001369815"/>
    </source>
</evidence>
<name>A0AAX6MRQ8_9PEZI</name>